<dbReference type="SUPFAM" id="SSF56574">
    <property type="entry name" value="Serpins"/>
    <property type="match status" value="1"/>
</dbReference>
<dbReference type="Pfam" id="PF00079">
    <property type="entry name" value="Serpin"/>
    <property type="match status" value="2"/>
</dbReference>
<dbReference type="GO" id="GO:0005615">
    <property type="term" value="C:extracellular space"/>
    <property type="evidence" value="ECO:0007669"/>
    <property type="project" value="InterPro"/>
</dbReference>
<dbReference type="InterPro" id="IPR042185">
    <property type="entry name" value="Serpin_sf_2"/>
</dbReference>
<protein>
    <recommendedName>
        <fullName evidence="2">Serpin domain-containing protein</fullName>
    </recommendedName>
</protein>
<dbReference type="InterPro" id="IPR036186">
    <property type="entry name" value="Serpin_sf"/>
</dbReference>
<sequence length="122" mass="13587">MMSQESDFKYAEVPELDATILQLFYEGNDVSMILVLPNEVDGITRSFKLTKGEDELAISGAIQKAFIEVNEDGAEAAAANVFAVGFTAGFIREQPKRFLADRPFYFEIRLNDLIIFNGVKAN</sequence>
<dbReference type="GO" id="GO:0004867">
    <property type="term" value="F:serine-type endopeptidase inhibitor activity"/>
    <property type="evidence" value="ECO:0007669"/>
    <property type="project" value="InterPro"/>
</dbReference>
<feature type="domain" description="Serpin" evidence="2">
    <location>
        <begin position="1"/>
        <end position="44"/>
    </location>
</feature>
<evidence type="ECO:0000313" key="4">
    <source>
        <dbReference type="Proteomes" id="UP001152562"/>
    </source>
</evidence>
<evidence type="ECO:0000259" key="2">
    <source>
        <dbReference type="Pfam" id="PF00079"/>
    </source>
</evidence>
<dbReference type="PROSITE" id="PS00284">
    <property type="entry name" value="SERPIN"/>
    <property type="match status" value="1"/>
</dbReference>
<dbReference type="InterPro" id="IPR000215">
    <property type="entry name" value="Serpin_fam"/>
</dbReference>
<dbReference type="AlphaFoldDB" id="A0A9P0X6J9"/>
<keyword evidence="4" id="KW-1185">Reference proteome</keyword>
<dbReference type="PANTHER" id="PTHR11461:SF211">
    <property type="entry name" value="GH10112P-RELATED"/>
    <property type="match status" value="1"/>
</dbReference>
<dbReference type="Proteomes" id="UP001152562">
    <property type="component" value="Unassembled WGS sequence"/>
</dbReference>
<feature type="domain" description="Serpin" evidence="2">
    <location>
        <begin position="52"/>
        <end position="118"/>
    </location>
</feature>
<organism evidence="3 4">
    <name type="scientific">Pieris brassicae</name>
    <name type="common">White butterfly</name>
    <name type="synonym">Large white butterfly</name>
    <dbReference type="NCBI Taxonomy" id="7116"/>
    <lineage>
        <taxon>Eukaryota</taxon>
        <taxon>Metazoa</taxon>
        <taxon>Ecdysozoa</taxon>
        <taxon>Arthropoda</taxon>
        <taxon>Hexapoda</taxon>
        <taxon>Insecta</taxon>
        <taxon>Pterygota</taxon>
        <taxon>Neoptera</taxon>
        <taxon>Endopterygota</taxon>
        <taxon>Lepidoptera</taxon>
        <taxon>Glossata</taxon>
        <taxon>Ditrysia</taxon>
        <taxon>Papilionoidea</taxon>
        <taxon>Pieridae</taxon>
        <taxon>Pierinae</taxon>
        <taxon>Pieris</taxon>
    </lineage>
</organism>
<proteinExistence type="inferred from homology"/>
<dbReference type="EMBL" id="CALOZG010000004">
    <property type="protein sequence ID" value="CAH4019977.1"/>
    <property type="molecule type" value="Genomic_DNA"/>
</dbReference>
<dbReference type="PANTHER" id="PTHR11461">
    <property type="entry name" value="SERINE PROTEASE INHIBITOR, SERPIN"/>
    <property type="match status" value="1"/>
</dbReference>
<gene>
    <name evidence="3" type="ORF">PIBRA_LOCUS3744</name>
</gene>
<name>A0A9P0X6J9_PIEBR</name>
<accession>A0A9P0X6J9</accession>
<comment type="caution">
    <text evidence="3">The sequence shown here is derived from an EMBL/GenBank/DDBJ whole genome shotgun (WGS) entry which is preliminary data.</text>
</comment>
<evidence type="ECO:0000313" key="3">
    <source>
        <dbReference type="EMBL" id="CAH4019977.1"/>
    </source>
</evidence>
<dbReference type="InterPro" id="IPR023796">
    <property type="entry name" value="Serpin_dom"/>
</dbReference>
<reference evidence="3" key="1">
    <citation type="submission" date="2022-05" db="EMBL/GenBank/DDBJ databases">
        <authorList>
            <person name="Okamura Y."/>
        </authorList>
    </citation>
    <scope>NUCLEOTIDE SEQUENCE</scope>
</reference>
<comment type="similarity">
    <text evidence="1">Belongs to the serpin family.</text>
</comment>
<evidence type="ECO:0000256" key="1">
    <source>
        <dbReference type="ARBA" id="ARBA00009500"/>
    </source>
</evidence>
<dbReference type="InterPro" id="IPR023795">
    <property type="entry name" value="Serpin_CS"/>
</dbReference>
<dbReference type="Gene3D" id="2.30.39.10">
    <property type="entry name" value="Alpha-1-antitrypsin, domain 1"/>
    <property type="match status" value="1"/>
</dbReference>